<sequence>MIQDIIEKKLQTELQPKYLKVMNESYKHNVPSGSESHFKVVIVSDYFNDKRLIARHRQVNTILAEELAQHIHALAIHTYTEEEWQISLKQNLVPDSPECMGGSKR</sequence>
<dbReference type="AlphaFoldDB" id="A0A511Q9T4"/>
<dbReference type="FunFam" id="3.30.300.90:FF:000001">
    <property type="entry name" value="Transcriptional regulator BolA"/>
    <property type="match status" value="1"/>
</dbReference>
<dbReference type="PANTHER" id="PTHR46229">
    <property type="entry name" value="BOLA TRANSCRIPTION REGULATOR"/>
    <property type="match status" value="1"/>
</dbReference>
<evidence type="ECO:0000313" key="7">
    <source>
        <dbReference type="Proteomes" id="UP000321922"/>
    </source>
</evidence>
<dbReference type="InterPro" id="IPR002634">
    <property type="entry name" value="BolA"/>
</dbReference>
<dbReference type="RefSeq" id="WP_039979525.1">
    <property type="nucleotide sequence ID" value="NZ_BAOJ01000017.1"/>
</dbReference>
<gene>
    <name evidence="6" type="ORF">VSA01S_01480</name>
</gene>
<name>A0A511Q9T4_9VIBR</name>
<dbReference type="GO" id="GO:1990229">
    <property type="term" value="C:iron-sulfur cluster assembly complex"/>
    <property type="evidence" value="ECO:0007669"/>
    <property type="project" value="UniProtKB-ARBA"/>
</dbReference>
<comment type="function">
    <text evidence="3">Transcriptional regulator that plays an important role in general stress response.</text>
</comment>
<evidence type="ECO:0000256" key="3">
    <source>
        <dbReference type="ARBA" id="ARBA00059078"/>
    </source>
</evidence>
<dbReference type="GO" id="GO:0006351">
    <property type="term" value="P:DNA-templated transcription"/>
    <property type="evidence" value="ECO:0007669"/>
    <property type="project" value="TreeGrafter"/>
</dbReference>
<keyword evidence="7" id="KW-1185">Reference proteome</keyword>
<reference evidence="6 7" key="1">
    <citation type="submission" date="2019-07" db="EMBL/GenBank/DDBJ databases">
        <title>Whole genome shotgun sequence of Vibrio sagamiensis NBRC 104589.</title>
        <authorList>
            <person name="Hosoyama A."/>
            <person name="Uohara A."/>
            <person name="Ohji S."/>
            <person name="Ichikawa N."/>
        </authorList>
    </citation>
    <scope>NUCLEOTIDE SEQUENCE [LARGE SCALE GENOMIC DNA]</scope>
    <source>
        <strain evidence="6 7">NBRC 104589</strain>
    </source>
</reference>
<evidence type="ECO:0000256" key="2">
    <source>
        <dbReference type="ARBA" id="ARBA00023016"/>
    </source>
</evidence>
<dbReference type="GO" id="GO:0005829">
    <property type="term" value="C:cytosol"/>
    <property type="evidence" value="ECO:0007669"/>
    <property type="project" value="TreeGrafter"/>
</dbReference>
<evidence type="ECO:0000256" key="5">
    <source>
        <dbReference type="RuleBase" id="RU003860"/>
    </source>
</evidence>
<dbReference type="EMBL" id="BJXJ01000001">
    <property type="protein sequence ID" value="GEM74036.1"/>
    <property type="molecule type" value="Genomic_DNA"/>
</dbReference>
<evidence type="ECO:0000256" key="1">
    <source>
        <dbReference type="ARBA" id="ARBA00005578"/>
    </source>
</evidence>
<dbReference type="InterPro" id="IPR050961">
    <property type="entry name" value="BolA/IbaG_stress_morph_reg"/>
</dbReference>
<dbReference type="OrthoDB" id="9801469at2"/>
<accession>A0A511Q9T4</accession>
<proteinExistence type="inferred from homology"/>
<dbReference type="Gene3D" id="3.30.300.90">
    <property type="entry name" value="BolA-like"/>
    <property type="match status" value="1"/>
</dbReference>
<dbReference type="NCBIfam" id="NF008638">
    <property type="entry name" value="PRK11628.1"/>
    <property type="match status" value="1"/>
</dbReference>
<comment type="caution">
    <text evidence="6">The sequence shown here is derived from an EMBL/GenBank/DDBJ whole genome shotgun (WGS) entry which is preliminary data.</text>
</comment>
<evidence type="ECO:0000256" key="4">
    <source>
        <dbReference type="ARBA" id="ARBA00074073"/>
    </source>
</evidence>
<dbReference type="PANTHER" id="PTHR46229:SF2">
    <property type="entry name" value="BOLA-LIKE PROTEIN 1"/>
    <property type="match status" value="1"/>
</dbReference>
<dbReference type="InterPro" id="IPR036065">
    <property type="entry name" value="BolA-like_sf"/>
</dbReference>
<dbReference type="SUPFAM" id="SSF82657">
    <property type="entry name" value="BolA-like"/>
    <property type="match status" value="1"/>
</dbReference>
<protein>
    <recommendedName>
        <fullName evidence="4">DNA-binding transcriptional regulator BolA</fullName>
    </recommendedName>
</protein>
<comment type="similarity">
    <text evidence="1 5">Belongs to the BolA/IbaG family.</text>
</comment>
<dbReference type="Pfam" id="PF01722">
    <property type="entry name" value="BolA"/>
    <property type="match status" value="1"/>
</dbReference>
<dbReference type="PIRSF" id="PIRSF003113">
    <property type="entry name" value="BolA"/>
    <property type="match status" value="1"/>
</dbReference>
<dbReference type="Proteomes" id="UP000321922">
    <property type="component" value="Unassembled WGS sequence"/>
</dbReference>
<organism evidence="6 7">
    <name type="scientific">Vibrio sagamiensis NBRC 104589</name>
    <dbReference type="NCBI Taxonomy" id="1219064"/>
    <lineage>
        <taxon>Bacteria</taxon>
        <taxon>Pseudomonadati</taxon>
        <taxon>Pseudomonadota</taxon>
        <taxon>Gammaproteobacteria</taxon>
        <taxon>Vibrionales</taxon>
        <taxon>Vibrionaceae</taxon>
        <taxon>Vibrio</taxon>
    </lineage>
</organism>
<keyword evidence="2" id="KW-0346">Stress response</keyword>
<evidence type="ECO:0000313" key="6">
    <source>
        <dbReference type="EMBL" id="GEM74036.1"/>
    </source>
</evidence>